<name>A0AAV2P0M2_9HYME</name>
<proteinExistence type="predicted"/>
<dbReference type="Proteomes" id="UP001497644">
    <property type="component" value="Chromosome 6"/>
</dbReference>
<organism evidence="2 3">
    <name type="scientific">Lasius platythorax</name>
    <dbReference type="NCBI Taxonomy" id="488582"/>
    <lineage>
        <taxon>Eukaryota</taxon>
        <taxon>Metazoa</taxon>
        <taxon>Ecdysozoa</taxon>
        <taxon>Arthropoda</taxon>
        <taxon>Hexapoda</taxon>
        <taxon>Insecta</taxon>
        <taxon>Pterygota</taxon>
        <taxon>Neoptera</taxon>
        <taxon>Endopterygota</taxon>
        <taxon>Hymenoptera</taxon>
        <taxon>Apocrita</taxon>
        <taxon>Aculeata</taxon>
        <taxon>Formicoidea</taxon>
        <taxon>Formicidae</taxon>
        <taxon>Formicinae</taxon>
        <taxon>Lasius</taxon>
        <taxon>Lasius</taxon>
    </lineage>
</organism>
<sequence length="92" mass="9823">MVDGHPTINVDGERWMEEARNGERGNSSFAKEKSSRGEFERPQITGCGGVGRLDGGFASKVEEGCRGLGKRGRGVNSGVAAITGMVESEEHR</sequence>
<keyword evidence="3" id="KW-1185">Reference proteome</keyword>
<evidence type="ECO:0000256" key="1">
    <source>
        <dbReference type="SAM" id="MobiDB-lite"/>
    </source>
</evidence>
<gene>
    <name evidence="2" type="ORF">LPLAT_LOCUS11717</name>
</gene>
<evidence type="ECO:0000313" key="2">
    <source>
        <dbReference type="EMBL" id="CAL1686409.1"/>
    </source>
</evidence>
<feature type="compositionally biased region" description="Basic and acidic residues" evidence="1">
    <location>
        <begin position="30"/>
        <end position="41"/>
    </location>
</feature>
<evidence type="ECO:0000313" key="3">
    <source>
        <dbReference type="Proteomes" id="UP001497644"/>
    </source>
</evidence>
<feature type="region of interest" description="Disordered" evidence="1">
    <location>
        <begin position="1"/>
        <end position="50"/>
    </location>
</feature>
<reference evidence="2" key="1">
    <citation type="submission" date="2024-04" db="EMBL/GenBank/DDBJ databases">
        <authorList>
            <consortium name="Molecular Ecology Group"/>
        </authorList>
    </citation>
    <scope>NUCLEOTIDE SEQUENCE</scope>
</reference>
<protein>
    <submittedName>
        <fullName evidence="2">Uncharacterized protein</fullName>
    </submittedName>
</protein>
<dbReference type="AlphaFoldDB" id="A0AAV2P0M2"/>
<dbReference type="EMBL" id="OZ034829">
    <property type="protein sequence ID" value="CAL1686409.1"/>
    <property type="molecule type" value="Genomic_DNA"/>
</dbReference>
<feature type="compositionally biased region" description="Basic and acidic residues" evidence="1">
    <location>
        <begin position="11"/>
        <end position="23"/>
    </location>
</feature>
<accession>A0AAV2P0M2</accession>